<reference evidence="2 3" key="1">
    <citation type="submission" date="2017-02" db="EMBL/GenBank/DDBJ databases">
        <title>Genomic diversity within the haloalkaliphilic genus Thioalkalivibrio.</title>
        <authorList>
            <person name="Ahn A.-C."/>
            <person name="Meier-Kolthoff J."/>
            <person name="Overmars L."/>
            <person name="Richter M."/>
            <person name="Woyke T."/>
            <person name="Sorokin D.Y."/>
            <person name="Muyzer G."/>
        </authorList>
    </citation>
    <scope>NUCLEOTIDE SEQUENCE [LARGE SCALE GENOMIC DNA]</scope>
    <source>
        <strain evidence="2 3">HL17</strain>
    </source>
</reference>
<dbReference type="PANTHER" id="PTHR42663">
    <property type="entry name" value="HYDROLASE C777.06C-RELATED-RELATED"/>
    <property type="match status" value="1"/>
</dbReference>
<dbReference type="Pfam" id="PF12706">
    <property type="entry name" value="Lactamase_B_2"/>
    <property type="match status" value="1"/>
</dbReference>
<protein>
    <submittedName>
        <fullName evidence="2">MBL fold metallo-hydrolase</fullName>
    </submittedName>
</protein>
<proteinExistence type="predicted"/>
<evidence type="ECO:0000313" key="2">
    <source>
        <dbReference type="EMBL" id="OOC09540.1"/>
    </source>
</evidence>
<feature type="domain" description="Metallo-beta-lactamase" evidence="1">
    <location>
        <begin position="25"/>
        <end position="210"/>
    </location>
</feature>
<dbReference type="CDD" id="cd07715">
    <property type="entry name" value="TaR3-like_MBL-fold"/>
    <property type="match status" value="1"/>
</dbReference>
<dbReference type="STRING" id="252474.B1A74_10410"/>
<dbReference type="Proteomes" id="UP000189177">
    <property type="component" value="Unassembled WGS sequence"/>
</dbReference>
<dbReference type="AlphaFoldDB" id="A0A1V2ZWP9"/>
<sequence length="297" mass="33374">MRFTFWGVRGSIPVPGPQTVRYGGNTTCIEVHGAQDELIILDAGTGIFQLARQLQADMPLEASIFITHTHWDHIQGLPFFIPIFVAGNRIRIHGAADPVNQRDIHEVLARQMDYAFFPVRDNELAATMEYVTLREGQTTQVGSVTVTPMIMGHPVLNFAYRLESGGRTLVFTGDHEWPYNIYAPGEDGHTEYEAMVQERRAAIIDFFRGADALIIDTAYTPEEYPRRTGWGHGTYDTSIRAAREAGVRQVWLTHHEPTRDDAELERVFARALERNPPPDPASEPAIHLAREGITVTL</sequence>
<name>A0A1V2ZWP9_9GAMM</name>
<organism evidence="2 3">
    <name type="scientific">Thioalkalivibrio halophilus</name>
    <dbReference type="NCBI Taxonomy" id="252474"/>
    <lineage>
        <taxon>Bacteria</taxon>
        <taxon>Pseudomonadati</taxon>
        <taxon>Pseudomonadota</taxon>
        <taxon>Gammaproteobacteria</taxon>
        <taxon>Chromatiales</taxon>
        <taxon>Ectothiorhodospiraceae</taxon>
        <taxon>Thioalkalivibrio</taxon>
    </lineage>
</organism>
<evidence type="ECO:0000259" key="1">
    <source>
        <dbReference type="SMART" id="SM00849"/>
    </source>
</evidence>
<gene>
    <name evidence="2" type="ORF">B1A74_10410</name>
</gene>
<dbReference type="EMBL" id="MUZR01000045">
    <property type="protein sequence ID" value="OOC09540.1"/>
    <property type="molecule type" value="Genomic_DNA"/>
</dbReference>
<evidence type="ECO:0000313" key="3">
    <source>
        <dbReference type="Proteomes" id="UP000189177"/>
    </source>
</evidence>
<dbReference type="InterPro" id="IPR001279">
    <property type="entry name" value="Metallo-B-lactamas"/>
</dbReference>
<keyword evidence="2" id="KW-0378">Hydrolase</keyword>
<dbReference type="InterPro" id="IPR036866">
    <property type="entry name" value="RibonucZ/Hydroxyglut_hydro"/>
</dbReference>
<dbReference type="Gene3D" id="3.60.15.10">
    <property type="entry name" value="Ribonuclease Z/Hydroxyacylglutathione hydrolase-like"/>
    <property type="match status" value="1"/>
</dbReference>
<comment type="caution">
    <text evidence="2">The sequence shown here is derived from an EMBL/GenBank/DDBJ whole genome shotgun (WGS) entry which is preliminary data.</text>
</comment>
<keyword evidence="3" id="KW-1185">Reference proteome</keyword>
<dbReference type="GO" id="GO:0016787">
    <property type="term" value="F:hydrolase activity"/>
    <property type="evidence" value="ECO:0007669"/>
    <property type="project" value="UniProtKB-KW"/>
</dbReference>
<dbReference type="PANTHER" id="PTHR42663:SF4">
    <property type="entry name" value="SLL1036 PROTEIN"/>
    <property type="match status" value="1"/>
</dbReference>
<dbReference type="RefSeq" id="WP_077244598.1">
    <property type="nucleotide sequence ID" value="NZ_MUZR01000045.1"/>
</dbReference>
<dbReference type="OrthoDB" id="9803916at2"/>
<accession>A0A1V2ZWP9</accession>
<dbReference type="SUPFAM" id="SSF56281">
    <property type="entry name" value="Metallo-hydrolase/oxidoreductase"/>
    <property type="match status" value="1"/>
</dbReference>
<dbReference type="SMART" id="SM00849">
    <property type="entry name" value="Lactamase_B"/>
    <property type="match status" value="1"/>
</dbReference>